<feature type="transmembrane region" description="Helical" evidence="1">
    <location>
        <begin position="250"/>
        <end position="270"/>
    </location>
</feature>
<feature type="transmembrane region" description="Helical" evidence="1">
    <location>
        <begin position="48"/>
        <end position="67"/>
    </location>
</feature>
<dbReference type="GO" id="GO:0000271">
    <property type="term" value="P:polysaccharide biosynthetic process"/>
    <property type="evidence" value="ECO:0007669"/>
    <property type="project" value="TreeGrafter"/>
</dbReference>
<organism evidence="3">
    <name type="scientific">uncultured bacterium CSL1</name>
    <dbReference type="NCBI Taxonomy" id="1091565"/>
    <lineage>
        <taxon>Bacteria</taxon>
        <taxon>environmental samples</taxon>
    </lineage>
</organism>
<feature type="domain" description="Acyltransferase 3" evidence="2">
    <location>
        <begin position="2"/>
        <end position="334"/>
    </location>
</feature>
<feature type="transmembrane region" description="Helical" evidence="1">
    <location>
        <begin position="319"/>
        <end position="345"/>
    </location>
</feature>
<dbReference type="Pfam" id="PF01757">
    <property type="entry name" value="Acyl_transf_3"/>
    <property type="match status" value="1"/>
</dbReference>
<dbReference type="PANTHER" id="PTHR23028:SF131">
    <property type="entry name" value="BLR2367 PROTEIN"/>
    <property type="match status" value="1"/>
</dbReference>
<proteinExistence type="predicted"/>
<sequence length="371" mass="41635">MGLDHLRALAALMVLCWHFTHGLGRPGTVPVEYVTRWSLLSLFEEGHTGVALFFTISGFIITYLCYGKTVNYPGFLKNRVIRLLPLIMIFFAFAHVVGISGWQDTLGFMLLTGEKGVFGMWTLGIEFQCYLFFPLFLASIHQRFGHRPHKYLPLLGLIALGIVFVLLGHVRTGNYNEISNGSVFGRISQFTCGAIACLLFLDLRTLPADERTLFEWTALAVGLFMLVEYIHYFNELGSFSKVGGGNPLWLWHPIIEGVCYGLILLGWISLVERYAFMRWSWLAYAGEISYSTYMVHMAMVPLAHHLVAMTGIPVGSDVFLYYGTACLLVMYPLTLVISALMYELLEKPFLALRSPYIIRDAASPAPAADKA</sequence>
<dbReference type="AlphaFoldDB" id="G4WVB0"/>
<feature type="transmembrane region" description="Helical" evidence="1">
    <location>
        <begin position="282"/>
        <end position="307"/>
    </location>
</feature>
<evidence type="ECO:0000256" key="1">
    <source>
        <dbReference type="SAM" id="Phobius"/>
    </source>
</evidence>
<keyword evidence="1" id="KW-0472">Membrane</keyword>
<reference evidence="3" key="1">
    <citation type="journal article" date="2011" name="J. Bacteriol.">
        <title>Long-chain N-acyl amino acid synthases are linked to the putative PEP-CTERM/exosortase protein-sorting system in Gram-negative bacteria.</title>
        <authorList>
            <person name="Craig J.W."/>
            <person name="Cherry M.A."/>
            <person name="Brady S.F."/>
        </authorList>
    </citation>
    <scope>NUCLEOTIDE SEQUENCE</scope>
</reference>
<dbReference type="InterPro" id="IPR050879">
    <property type="entry name" value="Acyltransferase_3"/>
</dbReference>
<keyword evidence="1" id="KW-0812">Transmembrane</keyword>
<feature type="transmembrane region" description="Helical" evidence="1">
    <location>
        <begin position="183"/>
        <end position="201"/>
    </location>
</feature>
<dbReference type="PANTHER" id="PTHR23028">
    <property type="entry name" value="ACETYLTRANSFERASE"/>
    <property type="match status" value="1"/>
</dbReference>
<keyword evidence="1" id="KW-1133">Transmembrane helix</keyword>
<feature type="transmembrane region" description="Helical" evidence="1">
    <location>
        <begin position="79"/>
        <end position="98"/>
    </location>
</feature>
<protein>
    <submittedName>
        <fullName evidence="3">Putative acyltransferase</fullName>
    </submittedName>
</protein>
<dbReference type="GO" id="GO:0016747">
    <property type="term" value="F:acyltransferase activity, transferring groups other than amino-acyl groups"/>
    <property type="evidence" value="ECO:0007669"/>
    <property type="project" value="InterPro"/>
</dbReference>
<feature type="transmembrane region" description="Helical" evidence="1">
    <location>
        <begin position="151"/>
        <end position="171"/>
    </location>
</feature>
<dbReference type="GO" id="GO:0016020">
    <property type="term" value="C:membrane"/>
    <property type="evidence" value="ECO:0007669"/>
    <property type="project" value="TreeGrafter"/>
</dbReference>
<name>G4WVB0_9BACT</name>
<evidence type="ECO:0000313" key="3">
    <source>
        <dbReference type="EMBL" id="AEQ20362.1"/>
    </source>
</evidence>
<feature type="transmembrane region" description="Helical" evidence="1">
    <location>
        <begin position="118"/>
        <end position="139"/>
    </location>
</feature>
<accession>G4WVB0</accession>
<feature type="transmembrane region" description="Helical" evidence="1">
    <location>
        <begin position="213"/>
        <end position="230"/>
    </location>
</feature>
<keyword evidence="3" id="KW-0808">Transferase</keyword>
<dbReference type="InterPro" id="IPR002656">
    <property type="entry name" value="Acyl_transf_3_dom"/>
</dbReference>
<keyword evidence="3" id="KW-0012">Acyltransferase</keyword>
<evidence type="ECO:0000259" key="2">
    <source>
        <dbReference type="Pfam" id="PF01757"/>
    </source>
</evidence>
<dbReference type="EMBL" id="JF429407">
    <property type="protein sequence ID" value="AEQ20362.1"/>
    <property type="molecule type" value="Genomic_DNA"/>
</dbReference>